<evidence type="ECO:0000313" key="6">
    <source>
        <dbReference type="Proteomes" id="UP000036987"/>
    </source>
</evidence>
<dbReference type="PANTHER" id="PTHR33432">
    <property type="entry name" value="PROTEIN EMSY-LIKE 4"/>
    <property type="match status" value="1"/>
</dbReference>
<evidence type="ECO:0000259" key="4">
    <source>
        <dbReference type="PROSITE" id="PS51138"/>
    </source>
</evidence>
<feature type="region of interest" description="Disordered" evidence="3">
    <location>
        <begin position="1"/>
        <end position="46"/>
    </location>
</feature>
<dbReference type="InterPro" id="IPR036142">
    <property type="entry name" value="ENT_dom-like_sf"/>
</dbReference>
<dbReference type="PROSITE" id="PS51138">
    <property type="entry name" value="ENT"/>
    <property type="match status" value="1"/>
</dbReference>
<keyword evidence="6" id="KW-1185">Reference proteome</keyword>
<protein>
    <submittedName>
        <fullName evidence="5">Emsy N Terminus (ENT) domain-containing protein</fullName>
    </submittedName>
</protein>
<evidence type="ECO:0000256" key="2">
    <source>
        <dbReference type="ARBA" id="ARBA00023242"/>
    </source>
</evidence>
<evidence type="ECO:0000256" key="1">
    <source>
        <dbReference type="ARBA" id="ARBA00004123"/>
    </source>
</evidence>
<feature type="domain" description="ENT" evidence="4">
    <location>
        <begin position="50"/>
        <end position="138"/>
    </location>
</feature>
<dbReference type="SMART" id="SM01191">
    <property type="entry name" value="ENT"/>
    <property type="match status" value="1"/>
</dbReference>
<proteinExistence type="predicted"/>
<feature type="region of interest" description="Disordered" evidence="3">
    <location>
        <begin position="272"/>
        <end position="318"/>
    </location>
</feature>
<dbReference type="AlphaFoldDB" id="A0A0K9P0B0"/>
<dbReference type="PANTHER" id="PTHR33432:SF27">
    <property type="entry name" value="PROTEIN EMSY-LIKE 3"/>
    <property type="match status" value="1"/>
</dbReference>
<dbReference type="Pfam" id="PF03735">
    <property type="entry name" value="ENT"/>
    <property type="match status" value="1"/>
</dbReference>
<dbReference type="InterPro" id="IPR005491">
    <property type="entry name" value="ENT_dom"/>
</dbReference>
<evidence type="ECO:0000313" key="5">
    <source>
        <dbReference type="EMBL" id="KMZ62501.1"/>
    </source>
</evidence>
<organism evidence="5 6">
    <name type="scientific">Zostera marina</name>
    <name type="common">Eelgrass</name>
    <dbReference type="NCBI Taxonomy" id="29655"/>
    <lineage>
        <taxon>Eukaryota</taxon>
        <taxon>Viridiplantae</taxon>
        <taxon>Streptophyta</taxon>
        <taxon>Embryophyta</taxon>
        <taxon>Tracheophyta</taxon>
        <taxon>Spermatophyta</taxon>
        <taxon>Magnoliopsida</taxon>
        <taxon>Liliopsida</taxon>
        <taxon>Zosteraceae</taxon>
        <taxon>Zostera</taxon>
    </lineage>
</organism>
<gene>
    <name evidence="5" type="ORF">ZOSMA_45G00420</name>
</gene>
<comment type="caution">
    <text evidence="5">The sequence shown here is derived from an EMBL/GenBank/DDBJ whole genome shotgun (WGS) entry which is preliminary data.</text>
</comment>
<dbReference type="OrthoDB" id="1737049at2759"/>
<keyword evidence="2" id="KW-0539">Nucleus</keyword>
<feature type="region of interest" description="Disordered" evidence="3">
    <location>
        <begin position="371"/>
        <end position="431"/>
    </location>
</feature>
<dbReference type="OMA" id="FPSSHYG"/>
<dbReference type="SUPFAM" id="SSF63748">
    <property type="entry name" value="Tudor/PWWP/MBT"/>
    <property type="match status" value="1"/>
</dbReference>
<evidence type="ECO:0000256" key="3">
    <source>
        <dbReference type="SAM" id="MobiDB-lite"/>
    </source>
</evidence>
<feature type="compositionally biased region" description="Polar residues" evidence="3">
    <location>
        <begin position="168"/>
        <end position="184"/>
    </location>
</feature>
<sequence>MDFDQSDSSGTDDDLPPTHQDRGIRGGHPTGNGRTAVISNLPYNRPNDDMENQIHMLEQEAYASILRAFKAQADVITWEKESLMTGIRKELRVTDDEHRTLLGRVNADDLIHRIREWRQSISGPTGFHNNAPHVYDSAAISPVSARKKPKTSRSIPSMPMGGPQPSSLHTQMVTAPLPTSSSGKRGSGPVLGHDPAELVGKRCRTKWPYDNNFYVAVITDYDALKGVHSLVYDMNTTDETWEWVDLKEIPSDEIYWDVDDVELGFSGRAGRVGPVRGPKKPMRRGGGVQGVGRGRGSLRSFPHKNYPQSQNGIGKKGHDDIEILHTDSLIKEVERVFSSNNPDASEVEKVKKTLKEHEQSLIDAIARLGDASDGESAEDRNHHQYPQGQRWRNRQHQEAMHVDGGRTVGVGGAASEYNRQEGMNADGNHDV</sequence>
<dbReference type="InterPro" id="IPR033485">
    <property type="entry name" value="EMSY-LIKE_plant"/>
</dbReference>
<dbReference type="GO" id="GO:0005634">
    <property type="term" value="C:nucleus"/>
    <property type="evidence" value="ECO:0000318"/>
    <property type="project" value="GO_Central"/>
</dbReference>
<feature type="compositionally biased region" description="Low complexity" evidence="3">
    <location>
        <begin position="154"/>
        <end position="167"/>
    </location>
</feature>
<feature type="compositionally biased region" description="Acidic residues" evidence="3">
    <location>
        <begin position="1"/>
        <end position="15"/>
    </location>
</feature>
<dbReference type="GO" id="GO:0050832">
    <property type="term" value="P:defense response to fungus"/>
    <property type="evidence" value="ECO:0007669"/>
    <property type="project" value="InterPro"/>
</dbReference>
<dbReference type="EMBL" id="LFYR01001351">
    <property type="protein sequence ID" value="KMZ62501.1"/>
    <property type="molecule type" value="Genomic_DNA"/>
</dbReference>
<dbReference type="Proteomes" id="UP000036987">
    <property type="component" value="Unassembled WGS sequence"/>
</dbReference>
<feature type="compositionally biased region" description="Basic and acidic residues" evidence="3">
    <location>
        <begin position="395"/>
        <end position="404"/>
    </location>
</feature>
<feature type="compositionally biased region" description="Gly residues" evidence="3">
    <location>
        <begin position="284"/>
        <end position="295"/>
    </location>
</feature>
<dbReference type="CDD" id="cd20404">
    <property type="entry name" value="Tudor_Agenet_AtEML-like"/>
    <property type="match status" value="1"/>
</dbReference>
<dbReference type="Gene3D" id="1.10.1240.40">
    <property type="entry name" value="ENT domain"/>
    <property type="match status" value="1"/>
</dbReference>
<name>A0A0K9P0B0_ZOSMR</name>
<accession>A0A0K9P0B0</accession>
<reference evidence="6" key="1">
    <citation type="journal article" date="2016" name="Nature">
        <title>The genome of the seagrass Zostera marina reveals angiosperm adaptation to the sea.</title>
        <authorList>
            <person name="Olsen J.L."/>
            <person name="Rouze P."/>
            <person name="Verhelst B."/>
            <person name="Lin Y.-C."/>
            <person name="Bayer T."/>
            <person name="Collen J."/>
            <person name="Dattolo E."/>
            <person name="De Paoli E."/>
            <person name="Dittami S."/>
            <person name="Maumus F."/>
            <person name="Michel G."/>
            <person name="Kersting A."/>
            <person name="Lauritano C."/>
            <person name="Lohaus R."/>
            <person name="Toepel M."/>
            <person name="Tonon T."/>
            <person name="Vanneste K."/>
            <person name="Amirebrahimi M."/>
            <person name="Brakel J."/>
            <person name="Bostroem C."/>
            <person name="Chovatia M."/>
            <person name="Grimwood J."/>
            <person name="Jenkins J.W."/>
            <person name="Jueterbock A."/>
            <person name="Mraz A."/>
            <person name="Stam W.T."/>
            <person name="Tice H."/>
            <person name="Bornberg-Bauer E."/>
            <person name="Green P.J."/>
            <person name="Pearson G.A."/>
            <person name="Procaccini G."/>
            <person name="Duarte C.M."/>
            <person name="Schmutz J."/>
            <person name="Reusch T.B.H."/>
            <person name="Van de Peer Y."/>
        </authorList>
    </citation>
    <scope>NUCLEOTIDE SEQUENCE [LARGE SCALE GENOMIC DNA]</scope>
    <source>
        <strain evidence="6">cv. Finnish</strain>
    </source>
</reference>
<comment type="subcellular location">
    <subcellularLocation>
        <location evidence="1">Nucleus</location>
    </subcellularLocation>
</comment>
<feature type="region of interest" description="Disordered" evidence="3">
    <location>
        <begin position="140"/>
        <end position="192"/>
    </location>
</feature>
<dbReference type="SUPFAM" id="SSF158639">
    <property type="entry name" value="ENT-like"/>
    <property type="match status" value="1"/>
</dbReference>
<dbReference type="STRING" id="29655.A0A0K9P0B0"/>